<dbReference type="EMBL" id="WNKT01000015">
    <property type="protein sequence ID" value="MTW21246.1"/>
    <property type="molecule type" value="Genomic_DNA"/>
</dbReference>
<sequence length="148" mass="15691">MAHEQRVVVEDIVVHDRRVEAELGFDYIGLAIAVLIRLEGGVGASRFGLGFGLDTIAGRAGVGDLPRSRVAVEGTVVLNDKVEPGLVTDLGDLPAVVRAGEVDPVAAAGLFPEAIDVDVPAIPAKKITSKNSCLYLHKLPYCRYLKCS</sequence>
<comment type="caution">
    <text evidence="1">The sequence shown here is derived from an EMBL/GenBank/DDBJ whole genome shotgun (WGS) entry which is preliminary data.</text>
</comment>
<accession>A0A6N8EF29</accession>
<keyword evidence="2" id="KW-1185">Reference proteome</keyword>
<dbReference type="RefSeq" id="WP_186342994.1">
    <property type="nucleotide sequence ID" value="NZ_WNKT01000015.1"/>
</dbReference>
<name>A0A6N8EF29_9GAMM</name>
<gene>
    <name evidence="1" type="ORF">GJ668_09050</name>
</gene>
<reference evidence="1 2" key="1">
    <citation type="submission" date="2019-11" db="EMBL/GenBank/DDBJ databases">
        <title>Whole-genome sequence of the anaerobic purple sulfur bacterium Allochromatium palmeri DSM 15591.</title>
        <authorList>
            <person name="Kyndt J.A."/>
            <person name="Meyer T.E."/>
        </authorList>
    </citation>
    <scope>NUCLEOTIDE SEQUENCE [LARGE SCALE GENOMIC DNA]</scope>
    <source>
        <strain evidence="1 2">DSM 15591</strain>
    </source>
</reference>
<evidence type="ECO:0000313" key="1">
    <source>
        <dbReference type="EMBL" id="MTW21246.1"/>
    </source>
</evidence>
<protein>
    <submittedName>
        <fullName evidence="1">Uncharacterized protein</fullName>
    </submittedName>
</protein>
<proteinExistence type="predicted"/>
<dbReference type="AlphaFoldDB" id="A0A6N8EF29"/>
<organism evidence="1 2">
    <name type="scientific">Allochromatium palmeri</name>
    <dbReference type="NCBI Taxonomy" id="231048"/>
    <lineage>
        <taxon>Bacteria</taxon>
        <taxon>Pseudomonadati</taxon>
        <taxon>Pseudomonadota</taxon>
        <taxon>Gammaproteobacteria</taxon>
        <taxon>Chromatiales</taxon>
        <taxon>Chromatiaceae</taxon>
        <taxon>Allochromatium</taxon>
    </lineage>
</organism>
<evidence type="ECO:0000313" key="2">
    <source>
        <dbReference type="Proteomes" id="UP000434044"/>
    </source>
</evidence>
<dbReference type="Proteomes" id="UP000434044">
    <property type="component" value="Unassembled WGS sequence"/>
</dbReference>